<sequence length="112" mass="12460">MWMTIGEHRFSITLADTDAARAFAARLPLTLEMAELNGNEKHVDLPQALPTDASHPGTIRNGDLMLYGSKTVVLFYETFRSSYSYTPLGHVNDPHDLGRVLGHRSSRVAFSE</sequence>
<dbReference type="InterPro" id="IPR041183">
    <property type="entry name" value="Cyclophilin-like"/>
</dbReference>
<dbReference type="Proteomes" id="UP001209922">
    <property type="component" value="Unassembled WGS sequence"/>
</dbReference>
<dbReference type="EMBL" id="JAPCHY010000005">
    <property type="protein sequence ID" value="MCW4472389.1"/>
    <property type="molecule type" value="Genomic_DNA"/>
</dbReference>
<dbReference type="Pfam" id="PF18050">
    <property type="entry name" value="Cyclophil_like2"/>
    <property type="match status" value="1"/>
</dbReference>
<name>A0ABT3JV76_9XANT</name>
<evidence type="ECO:0000313" key="3">
    <source>
        <dbReference type="Proteomes" id="UP001209922"/>
    </source>
</evidence>
<reference evidence="2 3" key="1">
    <citation type="submission" date="2022-10" db="EMBL/GenBank/DDBJ databases">
        <title>Xanthomonas sp. H13-6.</title>
        <authorList>
            <person name="Liu X."/>
            <person name="Deng Z."/>
            <person name="Jiang Y."/>
            <person name="Yu T."/>
            <person name="Ai J."/>
        </authorList>
    </citation>
    <scope>NUCLEOTIDE SEQUENCE [LARGE SCALE GENOMIC DNA]</scope>
    <source>
        <strain evidence="2 3">H13-6</strain>
    </source>
</reference>
<dbReference type="RefSeq" id="WP_261998244.1">
    <property type="nucleotide sequence ID" value="NZ_JAPCHY010000005.1"/>
</dbReference>
<protein>
    <submittedName>
        <fullName evidence="2">Cyclophilin-like fold protein</fullName>
    </submittedName>
</protein>
<evidence type="ECO:0000313" key="2">
    <source>
        <dbReference type="EMBL" id="MCW4472389.1"/>
    </source>
</evidence>
<proteinExistence type="predicted"/>
<dbReference type="Gene3D" id="2.40.100.20">
    <property type="match status" value="1"/>
</dbReference>
<gene>
    <name evidence="2" type="ORF">OK345_07725</name>
</gene>
<dbReference type="SUPFAM" id="SSF50891">
    <property type="entry name" value="Cyclophilin-like"/>
    <property type="match status" value="1"/>
</dbReference>
<feature type="domain" description="Cyclophilin-like" evidence="1">
    <location>
        <begin position="3"/>
        <end position="107"/>
    </location>
</feature>
<organism evidence="2 3">
    <name type="scientific">Xanthomonas chitinilytica</name>
    <dbReference type="NCBI Taxonomy" id="2989819"/>
    <lineage>
        <taxon>Bacteria</taxon>
        <taxon>Pseudomonadati</taxon>
        <taxon>Pseudomonadota</taxon>
        <taxon>Gammaproteobacteria</taxon>
        <taxon>Lysobacterales</taxon>
        <taxon>Lysobacteraceae</taxon>
        <taxon>Xanthomonas</taxon>
    </lineage>
</organism>
<keyword evidence="3" id="KW-1185">Reference proteome</keyword>
<comment type="caution">
    <text evidence="2">The sequence shown here is derived from an EMBL/GenBank/DDBJ whole genome shotgun (WGS) entry which is preliminary data.</text>
</comment>
<accession>A0ABT3JV76</accession>
<evidence type="ECO:0000259" key="1">
    <source>
        <dbReference type="Pfam" id="PF18050"/>
    </source>
</evidence>
<dbReference type="InterPro" id="IPR029000">
    <property type="entry name" value="Cyclophilin-like_dom_sf"/>
</dbReference>